<protein>
    <recommendedName>
        <fullName evidence="4">Succinate dehydrogenase</fullName>
    </recommendedName>
</protein>
<evidence type="ECO:0000313" key="3">
    <source>
        <dbReference type="Proteomes" id="UP000807850"/>
    </source>
</evidence>
<organism evidence="2 3">
    <name type="scientific">Eiseniibacteriota bacterium</name>
    <dbReference type="NCBI Taxonomy" id="2212470"/>
    <lineage>
        <taxon>Bacteria</taxon>
        <taxon>Candidatus Eiseniibacteriota</taxon>
    </lineage>
</organism>
<dbReference type="GO" id="GO:0016020">
    <property type="term" value="C:membrane"/>
    <property type="evidence" value="ECO:0007669"/>
    <property type="project" value="InterPro"/>
</dbReference>
<dbReference type="Gene3D" id="1.20.1300.10">
    <property type="entry name" value="Fumarate reductase/succinate dehydrogenase, transmembrane subunit"/>
    <property type="match status" value="1"/>
</dbReference>
<dbReference type="AlphaFoldDB" id="A0A9D6L4E9"/>
<gene>
    <name evidence="2" type="ORF">HY076_05065</name>
</gene>
<dbReference type="EMBL" id="JACQAY010000157">
    <property type="protein sequence ID" value="MBI3539622.1"/>
    <property type="molecule type" value="Genomic_DNA"/>
</dbReference>
<sequence length="216" mass="22986">MRVPDRAYAALKRVQILTGVLPVGLFLLSHLATNLRAVAGPDAFDRMAVAIQRIPHVEAIEWIAIAAPMLVHVGLGIALGTTAQAAEDRRGYARPWLLTAQRVTGFWLVVYVIFHVFATRLSPARAPGGADLFVLMSRALRHPGVFAFHAAGVTAAAFHFGNGITALAGPWGLDAGPRGRALAERLGVASFAVLSLAGLFALSAFVVPSLRWLAPR</sequence>
<feature type="transmembrane region" description="Helical" evidence="1">
    <location>
        <begin position="20"/>
        <end position="39"/>
    </location>
</feature>
<keyword evidence="1" id="KW-0812">Transmembrane</keyword>
<dbReference type="SUPFAM" id="SSF81343">
    <property type="entry name" value="Fumarate reductase respiratory complex transmembrane subunits"/>
    <property type="match status" value="1"/>
</dbReference>
<name>A0A9D6L4E9_UNCEI</name>
<feature type="transmembrane region" description="Helical" evidence="1">
    <location>
        <begin position="145"/>
        <end position="168"/>
    </location>
</feature>
<feature type="transmembrane region" description="Helical" evidence="1">
    <location>
        <begin position="188"/>
        <end position="210"/>
    </location>
</feature>
<feature type="transmembrane region" description="Helical" evidence="1">
    <location>
        <begin position="59"/>
        <end position="79"/>
    </location>
</feature>
<reference evidence="2" key="1">
    <citation type="submission" date="2020-07" db="EMBL/GenBank/DDBJ databases">
        <title>Huge and variable diversity of episymbiotic CPR bacteria and DPANN archaea in groundwater ecosystems.</title>
        <authorList>
            <person name="He C.Y."/>
            <person name="Keren R."/>
            <person name="Whittaker M."/>
            <person name="Farag I.F."/>
            <person name="Doudna J."/>
            <person name="Cate J.H.D."/>
            <person name="Banfield J.F."/>
        </authorList>
    </citation>
    <scope>NUCLEOTIDE SEQUENCE</scope>
    <source>
        <strain evidence="2">NC_groundwater_928_Pr1_S-0.2um_72_17</strain>
    </source>
</reference>
<dbReference type="InterPro" id="IPR034804">
    <property type="entry name" value="SQR/QFR_C/D"/>
</dbReference>
<keyword evidence="1" id="KW-1133">Transmembrane helix</keyword>
<evidence type="ECO:0000313" key="2">
    <source>
        <dbReference type="EMBL" id="MBI3539622.1"/>
    </source>
</evidence>
<evidence type="ECO:0008006" key="4">
    <source>
        <dbReference type="Google" id="ProtNLM"/>
    </source>
</evidence>
<keyword evidence="1" id="KW-0472">Membrane</keyword>
<accession>A0A9D6L4E9</accession>
<dbReference type="Proteomes" id="UP000807850">
    <property type="component" value="Unassembled WGS sequence"/>
</dbReference>
<proteinExistence type="predicted"/>
<feature type="transmembrane region" description="Helical" evidence="1">
    <location>
        <begin position="99"/>
        <end position="118"/>
    </location>
</feature>
<comment type="caution">
    <text evidence="2">The sequence shown here is derived from an EMBL/GenBank/DDBJ whole genome shotgun (WGS) entry which is preliminary data.</text>
</comment>
<evidence type="ECO:0000256" key="1">
    <source>
        <dbReference type="SAM" id="Phobius"/>
    </source>
</evidence>